<proteinExistence type="predicted"/>
<protein>
    <recommendedName>
        <fullName evidence="1">BBC1/AIM3 cysteine proteinase-fold domain-containing protein</fullName>
    </recommendedName>
</protein>
<name>A0ABY1PDW8_9HYPH</name>
<organism evidence="2 3">
    <name type="scientific">Roseibium denhamense</name>
    <dbReference type="NCBI Taxonomy" id="76305"/>
    <lineage>
        <taxon>Bacteria</taxon>
        <taxon>Pseudomonadati</taxon>
        <taxon>Pseudomonadota</taxon>
        <taxon>Alphaproteobacteria</taxon>
        <taxon>Hyphomicrobiales</taxon>
        <taxon>Stappiaceae</taxon>
        <taxon>Roseibium</taxon>
    </lineage>
</organism>
<sequence length="152" mass="17551">MPNDVTAQESQRLIAFAEQRLNQVEGNGECWTLVNNGFQHLNFHKPGATYIWGREVRLSDARPGDVFQFRNFRSRVEREDGSWEVKTRGAPRHTAILVRVDLFGNATFLEANVNGSHNVQRNSFYIRTADIYDDEPFTVRISGSYTIYRPQK</sequence>
<keyword evidence="3" id="KW-1185">Reference proteome</keyword>
<feature type="domain" description="BBC1/AIM3 cysteine proteinase-fold" evidence="1">
    <location>
        <begin position="10"/>
        <end position="125"/>
    </location>
</feature>
<evidence type="ECO:0000313" key="3">
    <source>
        <dbReference type="Proteomes" id="UP001157914"/>
    </source>
</evidence>
<gene>
    <name evidence="2" type="ORF">SAMN06265374_3195</name>
</gene>
<dbReference type="Proteomes" id="UP001157914">
    <property type="component" value="Unassembled WGS sequence"/>
</dbReference>
<dbReference type="Pfam" id="PF25459">
    <property type="entry name" value="AIM3_BBC1_C"/>
    <property type="match status" value="1"/>
</dbReference>
<evidence type="ECO:0000259" key="1">
    <source>
        <dbReference type="Pfam" id="PF25459"/>
    </source>
</evidence>
<dbReference type="RefSeq" id="WP_155193490.1">
    <property type="nucleotide sequence ID" value="NZ_BAAAEA010000004.1"/>
</dbReference>
<dbReference type="InterPro" id="IPR057402">
    <property type="entry name" value="AIM3_BBC1_C"/>
</dbReference>
<comment type="caution">
    <text evidence="2">The sequence shown here is derived from an EMBL/GenBank/DDBJ whole genome shotgun (WGS) entry which is preliminary data.</text>
</comment>
<reference evidence="2 3" key="1">
    <citation type="submission" date="2017-05" db="EMBL/GenBank/DDBJ databases">
        <authorList>
            <person name="Varghese N."/>
            <person name="Submissions S."/>
        </authorList>
    </citation>
    <scope>NUCLEOTIDE SEQUENCE [LARGE SCALE GENOMIC DNA]</scope>
    <source>
        <strain evidence="2 3">DSM 15949</strain>
    </source>
</reference>
<evidence type="ECO:0000313" key="2">
    <source>
        <dbReference type="EMBL" id="SMP30036.1"/>
    </source>
</evidence>
<dbReference type="EMBL" id="FXTT01000004">
    <property type="protein sequence ID" value="SMP30036.1"/>
    <property type="molecule type" value="Genomic_DNA"/>
</dbReference>
<accession>A0ABY1PDW8</accession>